<dbReference type="FunFam" id="3.90.700.10:FF:000005">
    <property type="entry name" value="Succinate dehydrogenase flavoprotein subunit"/>
    <property type="match status" value="1"/>
</dbReference>
<organism evidence="16 17">
    <name type="scientific">Desulfofundulus kuznetsovii (strain DSM 6115 / VKM B-1805 / 17)</name>
    <name type="common">Desulfotomaculum kuznetsovii</name>
    <dbReference type="NCBI Taxonomy" id="760568"/>
    <lineage>
        <taxon>Bacteria</taxon>
        <taxon>Bacillati</taxon>
        <taxon>Bacillota</taxon>
        <taxon>Clostridia</taxon>
        <taxon>Eubacteriales</taxon>
        <taxon>Peptococcaceae</taxon>
        <taxon>Desulfofundulus</taxon>
    </lineage>
</organism>
<dbReference type="InterPro" id="IPR030664">
    <property type="entry name" value="SdhA/FrdA/AprA"/>
</dbReference>
<evidence type="ECO:0000256" key="7">
    <source>
        <dbReference type="ARBA" id="ARBA00022827"/>
    </source>
</evidence>
<dbReference type="GO" id="GO:0009055">
    <property type="term" value="F:electron transfer activity"/>
    <property type="evidence" value="ECO:0007669"/>
    <property type="project" value="TreeGrafter"/>
</dbReference>
<dbReference type="SUPFAM" id="SSF46977">
    <property type="entry name" value="Succinate dehydrogenase/fumarate reductase flavoprotein C-terminal domain"/>
    <property type="match status" value="1"/>
</dbReference>
<dbReference type="GO" id="GO:0033765">
    <property type="term" value="F:steroid dehydrogenase activity, acting on the CH-CH group of donors"/>
    <property type="evidence" value="ECO:0007669"/>
    <property type="project" value="UniProtKB-ARBA"/>
</dbReference>
<evidence type="ECO:0000256" key="8">
    <source>
        <dbReference type="ARBA" id="ARBA00022982"/>
    </source>
</evidence>
<evidence type="ECO:0000256" key="5">
    <source>
        <dbReference type="ARBA" id="ARBA00022448"/>
    </source>
</evidence>
<evidence type="ECO:0000256" key="12">
    <source>
        <dbReference type="PIRSR" id="PIRSR630664-50"/>
    </source>
</evidence>
<feature type="region of interest" description="Disordered" evidence="13">
    <location>
        <begin position="589"/>
        <end position="618"/>
    </location>
</feature>
<evidence type="ECO:0000313" key="17">
    <source>
        <dbReference type="Proteomes" id="UP000009229"/>
    </source>
</evidence>
<dbReference type="Gene3D" id="3.50.50.60">
    <property type="entry name" value="FAD/NAD(P)-binding domain"/>
    <property type="match status" value="1"/>
</dbReference>
<dbReference type="PANTHER" id="PTHR11632">
    <property type="entry name" value="SUCCINATE DEHYDROGENASE 2 FLAVOPROTEIN SUBUNIT"/>
    <property type="match status" value="1"/>
</dbReference>
<dbReference type="GO" id="GO:0022900">
    <property type="term" value="P:electron transport chain"/>
    <property type="evidence" value="ECO:0007669"/>
    <property type="project" value="InterPro"/>
</dbReference>
<proteinExistence type="inferred from homology"/>
<comment type="catalytic activity">
    <reaction evidence="11">
        <text>a quinone + succinate = fumarate + a quinol</text>
        <dbReference type="Rhea" id="RHEA:40523"/>
        <dbReference type="ChEBI" id="CHEBI:24646"/>
        <dbReference type="ChEBI" id="CHEBI:29806"/>
        <dbReference type="ChEBI" id="CHEBI:30031"/>
        <dbReference type="ChEBI" id="CHEBI:132124"/>
        <dbReference type="EC" id="1.3.5.1"/>
    </reaction>
</comment>
<dbReference type="InterPro" id="IPR036188">
    <property type="entry name" value="FAD/NAD-bd_sf"/>
</dbReference>
<reference evidence="17" key="1">
    <citation type="submission" date="2011-05" db="EMBL/GenBank/DDBJ databases">
        <title>Complete sequence of Desulfotomaculum kuznetsovii DSM 6115.</title>
        <authorList>
            <person name="Lucas S."/>
            <person name="Han J."/>
            <person name="Lapidus A."/>
            <person name="Cheng J.-F."/>
            <person name="Goodwin L."/>
            <person name="Pitluck S."/>
            <person name="Peters L."/>
            <person name="Mikhailova N."/>
            <person name="Lu M."/>
            <person name="Saunders E."/>
            <person name="Han C."/>
            <person name="Tapia R."/>
            <person name="Land M."/>
            <person name="Hauser L."/>
            <person name="Kyrpides N."/>
            <person name="Ivanova N."/>
            <person name="Pagani I."/>
            <person name="Nazina T."/>
            <person name="Ivanova A."/>
            <person name="Parshina S."/>
            <person name="Kuever J."/>
            <person name="Muyzer G."/>
            <person name="Plugge C."/>
            <person name="Stams A."/>
            <person name="Woyke T."/>
        </authorList>
    </citation>
    <scope>NUCLEOTIDE SEQUENCE [LARGE SCALE GENOMIC DNA]</scope>
    <source>
        <strain evidence="17">DSM 6115 / VKM B-1805 / 17</strain>
    </source>
</reference>
<dbReference type="SUPFAM" id="SSF51905">
    <property type="entry name" value="FAD/NAD(P)-binding domain"/>
    <property type="match status" value="1"/>
</dbReference>
<dbReference type="InterPro" id="IPR014006">
    <property type="entry name" value="Succ_Dhase_FrdA_Gneg"/>
</dbReference>
<dbReference type="Gene3D" id="1.20.58.100">
    <property type="entry name" value="Fumarate reductase/succinate dehydrogenase flavoprotein-like, C-terminal domain"/>
    <property type="match status" value="1"/>
</dbReference>
<evidence type="ECO:0000256" key="9">
    <source>
        <dbReference type="ARBA" id="ARBA00023002"/>
    </source>
</evidence>
<sequence length="618" mass="67933">MSVYQTHTTDVLVIGAGLAGERTAIEAATHGLDVIILSLVPPRRSHSTAAQGGMQASLGNCAMGYGDNPDIHFEDTVKGSDWGCDQDVARLFANTAPIAVRQMAYWGVPWNRVVAGRKTLPDGREIEDLKEYEGLITARDFGGTAKWRTCYTSDGTGHTLQYTMDSIVIKMGITVHDRMEAIALIHDGENCYGAVARCLRTGQLHAYLARSTVIATGGYGRLYGVSTNAVINEGSGMFLALETGVVPLGNMEAVQFHPTGMVPVGILITEGARGDGGYLLDKNLHRFMPDYEPKKKELASRDVVSRRMIQHIRKGYGVESKWGPHLWLDIRHLGRKHIYTNLREIANICKNFAGIDPAKDLIPVRPTQHYSMGGVRTNIDGHAYGLKGLFAVGEAACWDLHGFNRLGGNSLAETIVAGMVVGKKVAEYTLGAALDCPLKLVDEHVKRQENRINDLISGRLGKENVYELRKQMEDTLMEYVGIFRNGPDLQKAVDKLQELYRRSLRLGLRSSGKYASPELASALRLPGMIRLALCIAYGALNRTESRGSHAREDYPYRDDVNWLKRTLAYWPPGAELPLLKYEPVKITELPPGDRGYGESSAANAARTETAHDKEGNNG</sequence>
<dbReference type="RefSeq" id="WP_013821574.1">
    <property type="nucleotide sequence ID" value="NC_015573.1"/>
</dbReference>
<dbReference type="InterPro" id="IPR037099">
    <property type="entry name" value="Fum_R/Succ_DH_flav-like_C_sf"/>
</dbReference>
<dbReference type="InterPro" id="IPR003952">
    <property type="entry name" value="FRD_SDH_FAD_BS"/>
</dbReference>
<evidence type="ECO:0000256" key="11">
    <source>
        <dbReference type="ARBA" id="ARBA00049220"/>
    </source>
</evidence>
<keyword evidence="10" id="KW-0472">Membrane</keyword>
<keyword evidence="17" id="KW-1185">Reference proteome</keyword>
<dbReference type="Pfam" id="PF00890">
    <property type="entry name" value="FAD_binding_2"/>
    <property type="match status" value="1"/>
</dbReference>
<dbReference type="KEGG" id="dku:Desku_0435"/>
<keyword evidence="5" id="KW-0813">Transport</keyword>
<dbReference type="EC" id="1.3.5.1" evidence="4"/>
<evidence type="ECO:0000256" key="13">
    <source>
        <dbReference type="SAM" id="MobiDB-lite"/>
    </source>
</evidence>
<dbReference type="PROSITE" id="PS00504">
    <property type="entry name" value="FRD_SDH_FAD_BINDING"/>
    <property type="match status" value="1"/>
</dbReference>
<keyword evidence="6" id="KW-0285">Flavoprotein</keyword>
<dbReference type="SUPFAM" id="SSF56425">
    <property type="entry name" value="Succinate dehydrogenase/fumarate reductase flavoprotein, catalytic domain"/>
    <property type="match status" value="1"/>
</dbReference>
<dbReference type="InterPro" id="IPR015939">
    <property type="entry name" value="Fum_Rdtase/Succ_DH_flav-like_C"/>
</dbReference>
<dbReference type="NCBIfam" id="TIGR01812">
    <property type="entry name" value="sdhA_frdA_Gneg"/>
    <property type="match status" value="1"/>
</dbReference>
<comment type="cofactor">
    <cofactor evidence="1">
        <name>FAD</name>
        <dbReference type="ChEBI" id="CHEBI:57692"/>
    </cofactor>
</comment>
<feature type="domain" description="Fumarate reductase/succinate dehydrogenase flavoprotein-like C-terminal" evidence="15">
    <location>
        <begin position="469"/>
        <end position="596"/>
    </location>
</feature>
<evidence type="ECO:0000256" key="2">
    <source>
        <dbReference type="ARBA" id="ARBA00004170"/>
    </source>
</evidence>
<dbReference type="GO" id="GO:0009061">
    <property type="term" value="P:anaerobic respiration"/>
    <property type="evidence" value="ECO:0007669"/>
    <property type="project" value="TreeGrafter"/>
</dbReference>
<dbReference type="Gene3D" id="3.90.700.10">
    <property type="entry name" value="Succinate dehydrogenase/fumarate reductase flavoprotein, catalytic domain"/>
    <property type="match status" value="1"/>
</dbReference>
<dbReference type="InterPro" id="IPR003953">
    <property type="entry name" value="FAD-dep_OxRdtase_2_FAD-bd"/>
</dbReference>
<feature type="active site" description="Proton acceptor" evidence="12">
    <location>
        <position position="301"/>
    </location>
</feature>
<dbReference type="NCBIfam" id="NF006383">
    <property type="entry name" value="PRK08626.1"/>
    <property type="match status" value="1"/>
</dbReference>
<keyword evidence="7" id="KW-0274">FAD</keyword>
<keyword evidence="9" id="KW-0560">Oxidoreductase</keyword>
<protein>
    <recommendedName>
        <fullName evidence="4">succinate dehydrogenase</fullName>
        <ecNumber evidence="4">1.3.5.1</ecNumber>
    </recommendedName>
</protein>
<name>A0AAU8PEW7_DESK7</name>
<comment type="similarity">
    <text evidence="3">Belongs to the FAD-dependent oxidoreductase 2 family. FRD/SDH subfamily.</text>
</comment>
<dbReference type="GO" id="GO:0005886">
    <property type="term" value="C:plasma membrane"/>
    <property type="evidence" value="ECO:0007669"/>
    <property type="project" value="TreeGrafter"/>
</dbReference>
<evidence type="ECO:0000256" key="3">
    <source>
        <dbReference type="ARBA" id="ARBA00008040"/>
    </source>
</evidence>
<dbReference type="GO" id="GO:0008177">
    <property type="term" value="F:succinate dehydrogenase (quinone) activity"/>
    <property type="evidence" value="ECO:0007669"/>
    <property type="project" value="UniProtKB-EC"/>
</dbReference>
<evidence type="ECO:0000256" key="6">
    <source>
        <dbReference type="ARBA" id="ARBA00022630"/>
    </source>
</evidence>
<evidence type="ECO:0000313" key="16">
    <source>
        <dbReference type="EMBL" id="AEG14059.1"/>
    </source>
</evidence>
<dbReference type="PANTHER" id="PTHR11632:SF71">
    <property type="entry name" value="FUMARATE REDUCTASE FLAVOPROTEIN SUBUNIT"/>
    <property type="match status" value="1"/>
</dbReference>
<gene>
    <name evidence="16" type="ordered locus">Desku_0435</name>
</gene>
<feature type="domain" description="FAD-dependent oxidoreductase 2 FAD-binding" evidence="14">
    <location>
        <begin position="10"/>
        <end position="411"/>
    </location>
</feature>
<evidence type="ECO:0000256" key="4">
    <source>
        <dbReference type="ARBA" id="ARBA00012792"/>
    </source>
</evidence>
<comment type="subcellular location">
    <subcellularLocation>
        <location evidence="2">Membrane</location>
        <topology evidence="2">Peripheral membrane protein</topology>
    </subcellularLocation>
</comment>
<evidence type="ECO:0000256" key="1">
    <source>
        <dbReference type="ARBA" id="ARBA00001974"/>
    </source>
</evidence>
<keyword evidence="8" id="KW-0249">Electron transport</keyword>
<evidence type="ECO:0000256" key="10">
    <source>
        <dbReference type="ARBA" id="ARBA00023136"/>
    </source>
</evidence>
<dbReference type="InterPro" id="IPR027477">
    <property type="entry name" value="Succ_DH/fumarate_Rdtase_cat_sf"/>
</dbReference>
<dbReference type="Pfam" id="PF02910">
    <property type="entry name" value="Succ_DH_flav_C"/>
    <property type="match status" value="1"/>
</dbReference>
<dbReference type="GO" id="GO:0050660">
    <property type="term" value="F:flavin adenine dinucleotide binding"/>
    <property type="evidence" value="ECO:0007669"/>
    <property type="project" value="InterPro"/>
</dbReference>
<dbReference type="AlphaFoldDB" id="A0AAU8PEW7"/>
<dbReference type="Proteomes" id="UP000009229">
    <property type="component" value="Chromosome"/>
</dbReference>
<evidence type="ECO:0000259" key="14">
    <source>
        <dbReference type="Pfam" id="PF00890"/>
    </source>
</evidence>
<dbReference type="EMBL" id="CP002770">
    <property type="protein sequence ID" value="AEG14059.1"/>
    <property type="molecule type" value="Genomic_DNA"/>
</dbReference>
<accession>A0AAU8PEW7</accession>
<feature type="compositionally biased region" description="Basic and acidic residues" evidence="13">
    <location>
        <begin position="608"/>
        <end position="618"/>
    </location>
</feature>
<evidence type="ECO:0000259" key="15">
    <source>
        <dbReference type="Pfam" id="PF02910"/>
    </source>
</evidence>
<dbReference type="Gene3D" id="3.10.20.820">
    <property type="match status" value="1"/>
</dbReference>